<keyword evidence="8" id="KW-1185">Reference proteome</keyword>
<dbReference type="Proteomes" id="UP000299084">
    <property type="component" value="Unassembled WGS sequence"/>
</dbReference>
<feature type="domain" description="Sushi" evidence="6">
    <location>
        <begin position="26"/>
        <end position="83"/>
    </location>
</feature>
<accession>A0A5N4CII5</accession>
<dbReference type="GO" id="GO:0006956">
    <property type="term" value="P:complement activation"/>
    <property type="evidence" value="ECO:0007669"/>
    <property type="project" value="TreeGrafter"/>
</dbReference>
<dbReference type="Pfam" id="PF00084">
    <property type="entry name" value="Sushi"/>
    <property type="match status" value="1"/>
</dbReference>
<evidence type="ECO:0000256" key="2">
    <source>
        <dbReference type="ARBA" id="ARBA00022729"/>
    </source>
</evidence>
<proteinExistence type="predicted"/>
<comment type="caution">
    <text evidence="7">The sequence shown here is derived from an EMBL/GenBank/DDBJ whole genome shotgun (WGS) entry which is preliminary data.</text>
</comment>
<dbReference type="GO" id="GO:0001851">
    <property type="term" value="F:complement component C3b binding"/>
    <property type="evidence" value="ECO:0007669"/>
    <property type="project" value="TreeGrafter"/>
</dbReference>
<keyword evidence="2 5" id="KW-0732">Signal</keyword>
<dbReference type="InterPro" id="IPR051503">
    <property type="entry name" value="ComplSys_Reg/VirEntry_Med"/>
</dbReference>
<feature type="non-terminal residue" evidence="7">
    <location>
        <position position="84"/>
    </location>
</feature>
<dbReference type="PROSITE" id="PS50923">
    <property type="entry name" value="SUSHI"/>
    <property type="match status" value="1"/>
</dbReference>
<keyword evidence="3" id="KW-1015">Disulfide bond</keyword>
<protein>
    <submittedName>
        <fullName evidence="7">Complement factor H-related protein 2</fullName>
    </submittedName>
</protein>
<evidence type="ECO:0000313" key="7">
    <source>
        <dbReference type="EMBL" id="KAB1258726.1"/>
    </source>
</evidence>
<dbReference type="SUPFAM" id="SSF57535">
    <property type="entry name" value="Complement control module/SCR domain"/>
    <property type="match status" value="1"/>
</dbReference>
<dbReference type="PANTHER" id="PTHR45785">
    <property type="entry name" value="COMPLEMENT FACTOR H-RELATED"/>
    <property type="match status" value="1"/>
</dbReference>
<dbReference type="GO" id="GO:0005615">
    <property type="term" value="C:extracellular space"/>
    <property type="evidence" value="ECO:0007669"/>
    <property type="project" value="TreeGrafter"/>
</dbReference>
<dbReference type="PANTHER" id="PTHR45785:SF9">
    <property type="entry name" value="COMPLEMENT FACTOR H-RELATED PROTEIN 5"/>
    <property type="match status" value="1"/>
</dbReference>
<evidence type="ECO:0000313" key="8">
    <source>
        <dbReference type="Proteomes" id="UP000299084"/>
    </source>
</evidence>
<dbReference type="STRING" id="9838.ENSCDRP00005019768"/>
<evidence type="ECO:0000256" key="1">
    <source>
        <dbReference type="ARBA" id="ARBA00022659"/>
    </source>
</evidence>
<name>A0A5N4CII5_CAMDR</name>
<evidence type="ECO:0000256" key="5">
    <source>
        <dbReference type="SAM" id="SignalP"/>
    </source>
</evidence>
<dbReference type="Gene3D" id="2.10.70.10">
    <property type="entry name" value="Complement Module, domain 1"/>
    <property type="match status" value="1"/>
</dbReference>
<evidence type="ECO:0000256" key="3">
    <source>
        <dbReference type="ARBA" id="ARBA00023157"/>
    </source>
</evidence>
<feature type="signal peptide" evidence="5">
    <location>
        <begin position="1"/>
        <end position="18"/>
    </location>
</feature>
<sequence>MLLLTTVLLPLWVSCAHGQIIFWVLGQCFFPWVENGHSASSGQIHQEGDSVQIVCDTGYSLPNNQRGITCTESGWSLPPKCSRV</sequence>
<keyword evidence="1 4" id="KW-0768">Sushi</keyword>
<evidence type="ECO:0000256" key="4">
    <source>
        <dbReference type="PROSITE-ProRule" id="PRU00302"/>
    </source>
</evidence>
<organism evidence="7 8">
    <name type="scientific">Camelus dromedarius</name>
    <name type="common">Dromedary</name>
    <name type="synonym">Arabian camel</name>
    <dbReference type="NCBI Taxonomy" id="9838"/>
    <lineage>
        <taxon>Eukaryota</taxon>
        <taxon>Metazoa</taxon>
        <taxon>Chordata</taxon>
        <taxon>Craniata</taxon>
        <taxon>Vertebrata</taxon>
        <taxon>Euteleostomi</taxon>
        <taxon>Mammalia</taxon>
        <taxon>Eutheria</taxon>
        <taxon>Laurasiatheria</taxon>
        <taxon>Artiodactyla</taxon>
        <taxon>Tylopoda</taxon>
        <taxon>Camelidae</taxon>
        <taxon>Camelus</taxon>
    </lineage>
</organism>
<feature type="chain" id="PRO_5024273196" evidence="5">
    <location>
        <begin position="19"/>
        <end position="84"/>
    </location>
</feature>
<dbReference type="CDD" id="cd00033">
    <property type="entry name" value="CCP"/>
    <property type="match status" value="1"/>
</dbReference>
<dbReference type="EMBL" id="JWIN03000023">
    <property type="protein sequence ID" value="KAB1258726.1"/>
    <property type="molecule type" value="Genomic_DNA"/>
</dbReference>
<comment type="caution">
    <text evidence="4">Lacks conserved residue(s) required for the propagation of feature annotation.</text>
</comment>
<dbReference type="InterPro" id="IPR035976">
    <property type="entry name" value="Sushi/SCR/CCP_sf"/>
</dbReference>
<dbReference type="InterPro" id="IPR000436">
    <property type="entry name" value="Sushi_SCR_CCP_dom"/>
</dbReference>
<dbReference type="AlphaFoldDB" id="A0A5N4CII5"/>
<evidence type="ECO:0000259" key="6">
    <source>
        <dbReference type="PROSITE" id="PS50923"/>
    </source>
</evidence>
<dbReference type="SMART" id="SM00032">
    <property type="entry name" value="CCP"/>
    <property type="match status" value="1"/>
</dbReference>
<reference evidence="7 8" key="1">
    <citation type="journal article" date="2019" name="Mol. Ecol. Resour.">
        <title>Improving Illumina assemblies with Hi-C and long reads: an example with the North African dromedary.</title>
        <authorList>
            <person name="Elbers J.P."/>
            <person name="Rogers M.F."/>
            <person name="Perelman P.L."/>
            <person name="Proskuryakova A.A."/>
            <person name="Serdyukova N.A."/>
            <person name="Johnson W.E."/>
            <person name="Horin P."/>
            <person name="Corander J."/>
            <person name="Murphy D."/>
            <person name="Burger P.A."/>
        </authorList>
    </citation>
    <scope>NUCLEOTIDE SEQUENCE [LARGE SCALE GENOMIC DNA]</scope>
    <source>
        <strain evidence="7">Drom800</strain>
        <tissue evidence="7">Blood</tissue>
    </source>
</reference>
<gene>
    <name evidence="7" type="ORF">Cadr_000023098</name>
</gene>